<reference evidence="1 2" key="1">
    <citation type="submission" date="2014-01" db="EMBL/GenBank/DDBJ databases">
        <authorList>
            <person name="Dobos K."/>
            <person name="Lenaerts A."/>
            <person name="Ordway D."/>
            <person name="DeGroote M.A."/>
            <person name="Parker T."/>
            <person name="Sizemore C."/>
            <person name="Tallon L.J."/>
            <person name="Sadzewicz L.K."/>
            <person name="Sengamalay N."/>
            <person name="Fraser C.M."/>
            <person name="Hine E."/>
            <person name="Shefchek K.A."/>
            <person name="Das S.P."/>
            <person name="Tettelin H."/>
        </authorList>
    </citation>
    <scope>NUCLEOTIDE SEQUENCE [LARGE SCALE GENOMIC DNA]</scope>
    <source>
        <strain evidence="1 2">Harvey</strain>
    </source>
</reference>
<comment type="caution">
    <text evidence="1">The sequence shown here is derived from an EMBL/GenBank/DDBJ whole genome shotgun (WGS) entry which is preliminary data.</text>
</comment>
<keyword evidence="2" id="KW-1185">Reference proteome</keyword>
<dbReference type="Proteomes" id="UP000020681">
    <property type="component" value="Unassembled WGS sequence"/>
</dbReference>
<evidence type="ECO:0000313" key="1">
    <source>
        <dbReference type="EMBL" id="EUA87273.1"/>
    </source>
</evidence>
<dbReference type="EMBL" id="JAOL01000164">
    <property type="protein sequence ID" value="EUA87273.1"/>
    <property type="molecule type" value="Genomic_DNA"/>
</dbReference>
<sequence>MLDPLEPADRHSELMSRLRMLDGMLQDGVCHAYQVGGNGQ</sequence>
<evidence type="ECO:0000313" key="2">
    <source>
        <dbReference type="Proteomes" id="UP000020681"/>
    </source>
</evidence>
<organism evidence="1 2">
    <name type="scientific">Mycobacterium ulcerans str. Harvey</name>
    <dbReference type="NCBI Taxonomy" id="1299332"/>
    <lineage>
        <taxon>Bacteria</taxon>
        <taxon>Bacillati</taxon>
        <taxon>Actinomycetota</taxon>
        <taxon>Actinomycetes</taxon>
        <taxon>Mycobacteriales</taxon>
        <taxon>Mycobacteriaceae</taxon>
        <taxon>Mycobacterium</taxon>
        <taxon>Mycobacterium ulcerans group</taxon>
    </lineage>
</organism>
<proteinExistence type="predicted"/>
<gene>
    <name evidence="1" type="ORF">I551_6247</name>
</gene>
<name>A0ABP3A780_MYCUL</name>
<protein>
    <submittedName>
        <fullName evidence="1">Uncharacterized protein</fullName>
    </submittedName>
</protein>
<accession>A0ABP3A780</accession>